<dbReference type="Gene3D" id="3.40.50.150">
    <property type="entry name" value="Vaccinia Virus protein VP39"/>
    <property type="match status" value="1"/>
</dbReference>
<gene>
    <name evidence="1" type="ORF">I0Q91_02430</name>
</gene>
<reference evidence="1" key="1">
    <citation type="submission" date="2020-11" db="EMBL/GenBank/DDBJ databases">
        <title>Halonatronomonas betainensis gen. nov., sp. nov. a novel haloalkaliphilic representative of the family Halanaerobiacae capable of betaine degradation.</title>
        <authorList>
            <person name="Boltyanskaya Y."/>
            <person name="Kevbrin V."/>
            <person name="Detkova E."/>
            <person name="Grouzdev D.S."/>
            <person name="Koziaeva V."/>
            <person name="Zhilina T."/>
        </authorList>
    </citation>
    <scope>NUCLEOTIDE SEQUENCE</scope>
    <source>
        <strain evidence="1">Z-7014</strain>
    </source>
</reference>
<dbReference type="RefSeq" id="WP_270452647.1">
    <property type="nucleotide sequence ID" value="NZ_JADPIE010000001.1"/>
</dbReference>
<protein>
    <recommendedName>
        <fullName evidence="3">Methyltransferase domain-containing protein</fullName>
    </recommendedName>
</protein>
<evidence type="ECO:0000313" key="2">
    <source>
        <dbReference type="Proteomes" id="UP000621436"/>
    </source>
</evidence>
<proteinExistence type="predicted"/>
<organism evidence="1 2">
    <name type="scientific">Halonatronomonas betaini</name>
    <dbReference type="NCBI Taxonomy" id="2778430"/>
    <lineage>
        <taxon>Bacteria</taxon>
        <taxon>Bacillati</taxon>
        <taxon>Bacillota</taxon>
        <taxon>Clostridia</taxon>
        <taxon>Halanaerobiales</taxon>
        <taxon>Halarsenatibacteraceae</taxon>
        <taxon>Halonatronomonas</taxon>
    </lineage>
</organism>
<evidence type="ECO:0008006" key="3">
    <source>
        <dbReference type="Google" id="ProtNLM"/>
    </source>
</evidence>
<dbReference type="InterPro" id="IPR029063">
    <property type="entry name" value="SAM-dependent_MTases_sf"/>
</dbReference>
<dbReference type="Pfam" id="PF03059">
    <property type="entry name" value="NAS"/>
    <property type="match status" value="1"/>
</dbReference>
<comment type="caution">
    <text evidence="1">The sequence shown here is derived from an EMBL/GenBank/DDBJ whole genome shotgun (WGS) entry which is preliminary data.</text>
</comment>
<evidence type="ECO:0000313" key="1">
    <source>
        <dbReference type="EMBL" id="MBF8435925.1"/>
    </source>
</evidence>
<dbReference type="EMBL" id="JADPIE010000001">
    <property type="protein sequence ID" value="MBF8435925.1"/>
    <property type="molecule type" value="Genomic_DNA"/>
</dbReference>
<dbReference type="Proteomes" id="UP000621436">
    <property type="component" value="Unassembled WGS sequence"/>
</dbReference>
<dbReference type="CDD" id="cd02440">
    <property type="entry name" value="AdoMet_MTases"/>
    <property type="match status" value="1"/>
</dbReference>
<dbReference type="SUPFAM" id="SSF53335">
    <property type="entry name" value="S-adenosyl-L-methionine-dependent methyltransferases"/>
    <property type="match status" value="1"/>
</dbReference>
<sequence length="195" mass="22189">MLENLRKSKIRRSNNICSILQKIEANFNIFRLPGRLYDKLFYHKLMKAELALTKLDTEGKILHIGTGPRPMTAIFLAEKGFYVDGLEIDGEARRKSQKLIKKEGLSSRIKIFSGNGEKVDYSKYDAIWLSLHVEPKRHILNKILNEANKGTKVIYRNPAGWLAKIYQPVCPLELTGGQCKTTGIIKSKKSCLIEV</sequence>
<dbReference type="GO" id="GO:0030410">
    <property type="term" value="F:nicotianamine synthase activity"/>
    <property type="evidence" value="ECO:0007669"/>
    <property type="project" value="InterPro"/>
</dbReference>
<dbReference type="GO" id="GO:0030418">
    <property type="term" value="P:nicotianamine biosynthetic process"/>
    <property type="evidence" value="ECO:0007669"/>
    <property type="project" value="InterPro"/>
</dbReference>
<dbReference type="InterPro" id="IPR004298">
    <property type="entry name" value="Nicotian_synth"/>
</dbReference>
<name>A0A931F5I7_9FIRM</name>
<dbReference type="AlphaFoldDB" id="A0A931F5I7"/>
<keyword evidence="2" id="KW-1185">Reference proteome</keyword>
<accession>A0A931F5I7</accession>